<name>A0A256IKC7_9EURY</name>
<dbReference type="PANTHER" id="PTHR23517">
    <property type="entry name" value="RESISTANCE PROTEIN MDTM, PUTATIVE-RELATED-RELATED"/>
    <property type="match status" value="1"/>
</dbReference>
<feature type="transmembrane region" description="Helical" evidence="7">
    <location>
        <begin position="326"/>
        <end position="348"/>
    </location>
</feature>
<dbReference type="GO" id="GO:0022857">
    <property type="term" value="F:transmembrane transporter activity"/>
    <property type="evidence" value="ECO:0007669"/>
    <property type="project" value="InterPro"/>
</dbReference>
<dbReference type="EMBL" id="NHPJ01000071">
    <property type="protein sequence ID" value="OYR56999.1"/>
    <property type="molecule type" value="Genomic_DNA"/>
</dbReference>
<dbReference type="InterPro" id="IPR011701">
    <property type="entry name" value="MFS"/>
</dbReference>
<evidence type="ECO:0000313" key="9">
    <source>
        <dbReference type="EMBL" id="OYR56999.1"/>
    </source>
</evidence>
<feature type="transmembrane region" description="Helical" evidence="7">
    <location>
        <begin position="145"/>
        <end position="163"/>
    </location>
</feature>
<comment type="subcellular location">
    <subcellularLocation>
        <location evidence="1">Cell membrane</location>
        <topology evidence="1">Multi-pass membrane protein</topology>
    </subcellularLocation>
</comment>
<evidence type="ECO:0000256" key="7">
    <source>
        <dbReference type="SAM" id="Phobius"/>
    </source>
</evidence>
<evidence type="ECO:0000313" key="10">
    <source>
        <dbReference type="Proteomes" id="UP000216308"/>
    </source>
</evidence>
<feature type="transmembrane region" description="Helical" evidence="7">
    <location>
        <begin position="79"/>
        <end position="100"/>
    </location>
</feature>
<feature type="transmembrane region" description="Helical" evidence="7">
    <location>
        <begin position="448"/>
        <end position="466"/>
    </location>
</feature>
<dbReference type="PROSITE" id="PS50850">
    <property type="entry name" value="MFS"/>
    <property type="match status" value="1"/>
</dbReference>
<feature type="transmembrane region" description="Helical" evidence="7">
    <location>
        <begin position="175"/>
        <end position="193"/>
    </location>
</feature>
<dbReference type="InterPro" id="IPR050171">
    <property type="entry name" value="MFS_Transporters"/>
</dbReference>
<dbReference type="Gene3D" id="1.20.1250.20">
    <property type="entry name" value="MFS general substrate transporter like domains"/>
    <property type="match status" value="1"/>
</dbReference>
<dbReference type="InterPro" id="IPR005829">
    <property type="entry name" value="Sugar_transporter_CS"/>
</dbReference>
<organism evidence="9 10">
    <name type="scientific">Halorubrum halodurans</name>
    <dbReference type="NCBI Taxonomy" id="1383851"/>
    <lineage>
        <taxon>Archaea</taxon>
        <taxon>Methanobacteriati</taxon>
        <taxon>Methanobacteriota</taxon>
        <taxon>Stenosarchaea group</taxon>
        <taxon>Halobacteria</taxon>
        <taxon>Halobacteriales</taxon>
        <taxon>Haloferacaceae</taxon>
        <taxon>Halorubrum</taxon>
    </lineage>
</organism>
<evidence type="ECO:0000256" key="2">
    <source>
        <dbReference type="ARBA" id="ARBA00022448"/>
    </source>
</evidence>
<dbReference type="InterPro" id="IPR020846">
    <property type="entry name" value="MFS_dom"/>
</dbReference>
<feature type="transmembrane region" description="Helical" evidence="7">
    <location>
        <begin position="214"/>
        <end position="235"/>
    </location>
</feature>
<feature type="domain" description="Major facilitator superfamily (MFS) profile" evidence="8">
    <location>
        <begin position="78"/>
        <end position="470"/>
    </location>
</feature>
<accession>A0A256IKC7</accession>
<comment type="caution">
    <text evidence="9">The sequence shown here is derived from an EMBL/GenBank/DDBJ whole genome shotgun (WGS) entry which is preliminary data.</text>
</comment>
<keyword evidence="5 7" id="KW-1133">Transmembrane helix</keyword>
<evidence type="ECO:0000256" key="5">
    <source>
        <dbReference type="ARBA" id="ARBA00022989"/>
    </source>
</evidence>
<keyword evidence="6 7" id="KW-0472">Membrane</keyword>
<keyword evidence="4 7" id="KW-0812">Transmembrane</keyword>
<protein>
    <submittedName>
        <fullName evidence="9">MFS transporter</fullName>
    </submittedName>
</protein>
<dbReference type="InterPro" id="IPR036259">
    <property type="entry name" value="MFS_trans_sf"/>
</dbReference>
<evidence type="ECO:0000256" key="6">
    <source>
        <dbReference type="ARBA" id="ARBA00023136"/>
    </source>
</evidence>
<keyword evidence="10" id="KW-1185">Reference proteome</keyword>
<feature type="transmembrane region" description="Helical" evidence="7">
    <location>
        <begin position="241"/>
        <end position="261"/>
    </location>
</feature>
<evidence type="ECO:0000256" key="3">
    <source>
        <dbReference type="ARBA" id="ARBA00022475"/>
    </source>
</evidence>
<dbReference type="OrthoDB" id="269395at2157"/>
<dbReference type="Proteomes" id="UP000216308">
    <property type="component" value="Unassembled WGS sequence"/>
</dbReference>
<evidence type="ECO:0000256" key="4">
    <source>
        <dbReference type="ARBA" id="ARBA00022692"/>
    </source>
</evidence>
<gene>
    <name evidence="9" type="ORF">DJ70_06945</name>
</gene>
<dbReference type="PANTHER" id="PTHR23517:SF2">
    <property type="entry name" value="MULTIDRUG RESISTANCE PROTEIN MDTH"/>
    <property type="match status" value="1"/>
</dbReference>
<evidence type="ECO:0000259" key="8">
    <source>
        <dbReference type="PROSITE" id="PS50850"/>
    </source>
</evidence>
<keyword evidence="3" id="KW-1003">Cell membrane</keyword>
<sequence length="491" mass="50588">MGGRLGAAAWCFRPSGPDRLRRSAPPLPSGRLVPRPLPVRASASFRSAWPRPNRSGGSPADPIGVYDPLSALRGFSRPVYVVGAGQFVNLFGSGLVYPFATVHFHLSVGIALSLVGIGLLANNLGTAAGTTLGGYAADRYGRKPVMVTSMALSSVTLAAYAGVEPLAAATPLSPAISFVAVAAAAGITLGLYAPAAQAMIADLTDGETRDRGYALLKVGNNAGFGLGFVVGGILYEFAELAVFLGNGLTSGVVAVVLFALVPRVHAATRDVALRDSVGDWGRAVADRRILALAGLNVGFAVMYAQMQATVPVVAIETLGLSSGQLGTLYTLNPLVIVVLQLPIVAAVTDWRRTRGLVVSAGLWGVSMLAVWAVAGVPARVGVGLVGAFLVLRTLGEILHAPLVTSLASDLGEASERGSQLSLLEVAKRLGFGVGSAVGGAFFDYGLEWLLWPALAVVCGLLAVGLLRFERSISPVENGRSAPSRSETATDP</sequence>
<keyword evidence="2" id="KW-0813">Transport</keyword>
<dbReference type="AlphaFoldDB" id="A0A256IKC7"/>
<proteinExistence type="predicted"/>
<reference evidence="9 10" key="1">
    <citation type="journal article" date="2014" name="Front. Microbiol.">
        <title>Population and genomic analysis of the genus Halorubrum.</title>
        <authorList>
            <person name="Fullmer M.S."/>
            <person name="Soucy S.M."/>
            <person name="Swithers K.S."/>
            <person name="Makkay A.M."/>
            <person name="Wheeler R."/>
            <person name="Ventosa A."/>
            <person name="Gogarten J.P."/>
            <person name="Papke R.T."/>
        </authorList>
    </citation>
    <scope>NUCLEOTIDE SEQUENCE [LARGE SCALE GENOMIC DNA]</scope>
    <source>
        <strain evidence="9 10">Cb34</strain>
    </source>
</reference>
<evidence type="ECO:0000256" key="1">
    <source>
        <dbReference type="ARBA" id="ARBA00004651"/>
    </source>
</evidence>
<dbReference type="SUPFAM" id="SSF103473">
    <property type="entry name" value="MFS general substrate transporter"/>
    <property type="match status" value="1"/>
</dbReference>
<dbReference type="Pfam" id="PF07690">
    <property type="entry name" value="MFS_1"/>
    <property type="match status" value="1"/>
</dbReference>
<dbReference type="PROSITE" id="PS00216">
    <property type="entry name" value="SUGAR_TRANSPORT_1"/>
    <property type="match status" value="1"/>
</dbReference>
<feature type="transmembrane region" description="Helical" evidence="7">
    <location>
        <begin position="355"/>
        <end position="374"/>
    </location>
</feature>
<dbReference type="GO" id="GO:0005886">
    <property type="term" value="C:plasma membrane"/>
    <property type="evidence" value="ECO:0007669"/>
    <property type="project" value="UniProtKB-SubCell"/>
</dbReference>
<feature type="transmembrane region" description="Helical" evidence="7">
    <location>
        <begin position="289"/>
        <end position="306"/>
    </location>
</feature>